<keyword evidence="2" id="KW-0560">Oxidoreductase</keyword>
<dbReference type="EMBL" id="CAEZSR010000053">
    <property type="protein sequence ID" value="CAB4559263.1"/>
    <property type="molecule type" value="Genomic_DNA"/>
</dbReference>
<dbReference type="InterPro" id="IPR002347">
    <property type="entry name" value="SDR_fam"/>
</dbReference>
<dbReference type="FunFam" id="3.40.50.720:FF:000594">
    <property type="entry name" value="Short-chain oxidoreductase"/>
    <property type="match status" value="1"/>
</dbReference>
<dbReference type="SUPFAM" id="SSF51735">
    <property type="entry name" value="NAD(P)-binding Rossmann-fold domains"/>
    <property type="match status" value="1"/>
</dbReference>
<dbReference type="PANTHER" id="PTHR24320:SF272">
    <property type="entry name" value="NAD(P)-BINDING ROSSMANN-FOLD SUPERFAMILY PROTEIN"/>
    <property type="match status" value="1"/>
</dbReference>
<gene>
    <name evidence="3" type="ORF">UFOPK1493_01649</name>
</gene>
<dbReference type="AlphaFoldDB" id="A0A6J6DAC6"/>
<dbReference type="PRINTS" id="PR00081">
    <property type="entry name" value="GDHRDH"/>
</dbReference>
<sequence>MSSASSPFGFSSTTDEVLAGRDLGGRLVAVTGASTGLGEETTRALAAHGATVVMAVRDLERGRAAADRIRASVPDARLQLRELDLASLASVRSFADGFLADHDRLDVLINNAGIMACPHGTTVDGFERQFGTNHLGHFLLGVSLAPALVAGAPSRLVSLSSRGHSFADVDLDDWNFERTPYDPFVAYGRSKTANALFAVGFQRRYGDQGVSAFSVHPGGIHTELGREMTRETVTALLSQLAESNAEFTWKTIPQGAATSVWAATAPELAGHGGAYLDDCGIATVGHDAGLSNGVLPYAIDPDRADALWELSERLVGLA</sequence>
<dbReference type="Pfam" id="PF00106">
    <property type="entry name" value="adh_short"/>
    <property type="match status" value="1"/>
</dbReference>
<evidence type="ECO:0000256" key="1">
    <source>
        <dbReference type="ARBA" id="ARBA00006484"/>
    </source>
</evidence>
<organism evidence="3">
    <name type="scientific">freshwater metagenome</name>
    <dbReference type="NCBI Taxonomy" id="449393"/>
    <lineage>
        <taxon>unclassified sequences</taxon>
        <taxon>metagenomes</taxon>
        <taxon>ecological metagenomes</taxon>
    </lineage>
</organism>
<dbReference type="Gene3D" id="3.40.50.720">
    <property type="entry name" value="NAD(P)-binding Rossmann-like Domain"/>
    <property type="match status" value="1"/>
</dbReference>
<comment type="similarity">
    <text evidence="1">Belongs to the short-chain dehydrogenases/reductases (SDR) family.</text>
</comment>
<dbReference type="GO" id="GO:0016491">
    <property type="term" value="F:oxidoreductase activity"/>
    <property type="evidence" value="ECO:0007669"/>
    <property type="project" value="UniProtKB-KW"/>
</dbReference>
<evidence type="ECO:0000313" key="3">
    <source>
        <dbReference type="EMBL" id="CAB4559263.1"/>
    </source>
</evidence>
<name>A0A6J6DAC6_9ZZZZ</name>
<dbReference type="CDD" id="cd05327">
    <property type="entry name" value="retinol-DH_like_SDR_c_like"/>
    <property type="match status" value="1"/>
</dbReference>
<evidence type="ECO:0000256" key="2">
    <source>
        <dbReference type="ARBA" id="ARBA00023002"/>
    </source>
</evidence>
<reference evidence="3" key="1">
    <citation type="submission" date="2020-05" db="EMBL/GenBank/DDBJ databases">
        <authorList>
            <person name="Chiriac C."/>
            <person name="Salcher M."/>
            <person name="Ghai R."/>
            <person name="Kavagutti S V."/>
        </authorList>
    </citation>
    <scope>NUCLEOTIDE SEQUENCE</scope>
</reference>
<dbReference type="PANTHER" id="PTHR24320">
    <property type="entry name" value="RETINOL DEHYDROGENASE"/>
    <property type="match status" value="1"/>
</dbReference>
<accession>A0A6J6DAC6</accession>
<protein>
    <submittedName>
        <fullName evidence="3">Unannotated protein</fullName>
    </submittedName>
</protein>
<dbReference type="InterPro" id="IPR036291">
    <property type="entry name" value="NAD(P)-bd_dom_sf"/>
</dbReference>
<proteinExistence type="inferred from homology"/>